<evidence type="ECO:0000259" key="2">
    <source>
        <dbReference type="Pfam" id="PF21788"/>
    </source>
</evidence>
<feature type="domain" description="Transposable element P transposase-like GTP-binding insertion" evidence="2">
    <location>
        <begin position="187"/>
        <end position="302"/>
    </location>
</feature>
<sequence length="335" mass="38377">MNEMPGKSRHGVLLIDEMKLTKGAYFDASTLRVEGIADLSPGALEKFEEEVRETFERAVENLPHDPKLKQKVRRREAAKEKTTNQRDRNLGDHALVITFQPFKGTWVQNIACFLTRGNANAGELTKLVLEAVILCEHSGLFVDSVITDGASWNRSMWKNFGVDETNTLAEHPCDEARRLYFISDCPHLLKCSRNCMVDKKIKETPQGDVQLKHWQAVVDADNRKQVGLRECPRLTADVINVNSWTKMKCNLAWQFWSSSAAVGMASYRFQGVDELEDCETSINFCKLMNDVSDIMNSRIPVQALRPNSDKTRKLEEFLERIDRIQNFRLKKRLQL</sequence>
<dbReference type="InterPro" id="IPR048365">
    <property type="entry name" value="TNP-like_RNaseH_N"/>
</dbReference>
<name>A0AAE1I0Z2_9NEOP</name>
<keyword evidence="4" id="KW-1185">Reference proteome</keyword>
<dbReference type="Pfam" id="PF21787">
    <property type="entry name" value="TNP-like_RNaseH_N"/>
    <property type="match status" value="1"/>
</dbReference>
<organism evidence="3 4">
    <name type="scientific">Frankliniella fusca</name>
    <dbReference type="NCBI Taxonomy" id="407009"/>
    <lineage>
        <taxon>Eukaryota</taxon>
        <taxon>Metazoa</taxon>
        <taxon>Ecdysozoa</taxon>
        <taxon>Arthropoda</taxon>
        <taxon>Hexapoda</taxon>
        <taxon>Insecta</taxon>
        <taxon>Pterygota</taxon>
        <taxon>Neoptera</taxon>
        <taxon>Paraneoptera</taxon>
        <taxon>Thysanoptera</taxon>
        <taxon>Terebrantia</taxon>
        <taxon>Thripoidea</taxon>
        <taxon>Thripidae</taxon>
        <taxon>Frankliniella</taxon>
    </lineage>
</organism>
<dbReference type="InterPro" id="IPR048366">
    <property type="entry name" value="TNP-like_GBD"/>
</dbReference>
<protein>
    <submittedName>
        <fullName evidence="3">Transposable element P transposase</fullName>
    </submittedName>
</protein>
<evidence type="ECO:0000313" key="3">
    <source>
        <dbReference type="EMBL" id="KAK3931274.1"/>
    </source>
</evidence>
<evidence type="ECO:0000313" key="4">
    <source>
        <dbReference type="Proteomes" id="UP001219518"/>
    </source>
</evidence>
<reference evidence="3" key="2">
    <citation type="journal article" date="2023" name="BMC Genomics">
        <title>Pest status, molecular evolution, and epigenetic factors derived from the genome assembly of Frankliniella fusca, a thysanopteran phytovirus vector.</title>
        <authorList>
            <person name="Catto M.A."/>
            <person name="Labadie P.E."/>
            <person name="Jacobson A.L."/>
            <person name="Kennedy G.G."/>
            <person name="Srinivasan R."/>
            <person name="Hunt B.G."/>
        </authorList>
    </citation>
    <scope>NUCLEOTIDE SEQUENCE</scope>
    <source>
        <strain evidence="3">PL_HMW_Pooled</strain>
    </source>
</reference>
<gene>
    <name evidence="3" type="ORF">KUF71_025533</name>
</gene>
<reference evidence="3" key="1">
    <citation type="submission" date="2021-07" db="EMBL/GenBank/DDBJ databases">
        <authorList>
            <person name="Catto M.A."/>
            <person name="Jacobson A."/>
            <person name="Kennedy G."/>
            <person name="Labadie P."/>
            <person name="Hunt B.G."/>
            <person name="Srinivasan R."/>
        </authorList>
    </citation>
    <scope>NUCLEOTIDE SEQUENCE</scope>
    <source>
        <strain evidence="3">PL_HMW_Pooled</strain>
        <tissue evidence="3">Head</tissue>
    </source>
</reference>
<comment type="caution">
    <text evidence="3">The sequence shown here is derived from an EMBL/GenBank/DDBJ whole genome shotgun (WGS) entry which is preliminary data.</text>
</comment>
<dbReference type="Proteomes" id="UP001219518">
    <property type="component" value="Unassembled WGS sequence"/>
</dbReference>
<feature type="domain" description="Transposable element P transposase-like RNase H" evidence="1">
    <location>
        <begin position="82"/>
        <end position="161"/>
    </location>
</feature>
<proteinExistence type="predicted"/>
<dbReference type="AlphaFoldDB" id="A0AAE1I0Z2"/>
<dbReference type="Pfam" id="PF21788">
    <property type="entry name" value="TNP-like_GBD"/>
    <property type="match status" value="1"/>
</dbReference>
<evidence type="ECO:0000259" key="1">
    <source>
        <dbReference type="Pfam" id="PF21787"/>
    </source>
</evidence>
<dbReference type="EMBL" id="JAHWGI010001421">
    <property type="protein sequence ID" value="KAK3931274.1"/>
    <property type="molecule type" value="Genomic_DNA"/>
</dbReference>
<accession>A0AAE1I0Z2</accession>